<sequence length="353" mass="36541">MPARRKVLGAVLALLLVTAVAVVGWRWWSGRDTTDLQRAMALAPADGQRFSFTDWAGVRAELGSEVDADSFDDEVNALLDEAFDADLASTSALVESAETLQSRYGFSPASLEWELFSQGEAGAVAILEVADGGVADVAERLTELGYDEPADETGVWTGGDTLLAQIGGVTPVLAHVALDEDRGLVLASDNVDYLRGLVEEDDTGLSGLDDDGVDAAVDAAGEPVTAAVYTGDHVCRALAMAQADPADAAEGERLVDEAGGVHPLTGFVMGTQPGGDVRVAMALEDEDRARADADARATLAAGPAPGQGGDFADRFELGRVAAEGAVVTMELEPTPGSYVLSDLSTGPVLFATC</sequence>
<reference evidence="1" key="1">
    <citation type="submission" date="2023-06" db="EMBL/GenBank/DDBJ databases">
        <title>Draft genome sequence of Nocardioides sp. SOB77.</title>
        <authorList>
            <person name="Zhang G."/>
        </authorList>
    </citation>
    <scope>NUCLEOTIDE SEQUENCE</scope>
    <source>
        <strain evidence="1">SOB77</strain>
    </source>
</reference>
<dbReference type="EMBL" id="JAUHJQ010000007">
    <property type="protein sequence ID" value="MDN4174482.1"/>
    <property type="molecule type" value="Genomic_DNA"/>
</dbReference>
<evidence type="ECO:0008006" key="3">
    <source>
        <dbReference type="Google" id="ProtNLM"/>
    </source>
</evidence>
<accession>A0ABT8FJB5</accession>
<gene>
    <name evidence="1" type="ORF">QWY28_16095</name>
</gene>
<proteinExistence type="predicted"/>
<evidence type="ECO:0000313" key="1">
    <source>
        <dbReference type="EMBL" id="MDN4174482.1"/>
    </source>
</evidence>
<keyword evidence="2" id="KW-1185">Reference proteome</keyword>
<name>A0ABT8FJB5_9ACTN</name>
<organism evidence="1 2">
    <name type="scientific">Nocardioides oceani</name>
    <dbReference type="NCBI Taxonomy" id="3058369"/>
    <lineage>
        <taxon>Bacteria</taxon>
        <taxon>Bacillati</taxon>
        <taxon>Actinomycetota</taxon>
        <taxon>Actinomycetes</taxon>
        <taxon>Propionibacteriales</taxon>
        <taxon>Nocardioidaceae</taxon>
        <taxon>Nocardioides</taxon>
    </lineage>
</organism>
<dbReference type="RefSeq" id="WP_300953578.1">
    <property type="nucleotide sequence ID" value="NZ_JAUHJQ010000007.1"/>
</dbReference>
<comment type="caution">
    <text evidence="1">The sequence shown here is derived from an EMBL/GenBank/DDBJ whole genome shotgun (WGS) entry which is preliminary data.</text>
</comment>
<protein>
    <recommendedName>
        <fullName evidence="3">DUF3352 domain-containing protein</fullName>
    </recommendedName>
</protein>
<dbReference type="Proteomes" id="UP001168620">
    <property type="component" value="Unassembled WGS sequence"/>
</dbReference>
<evidence type="ECO:0000313" key="2">
    <source>
        <dbReference type="Proteomes" id="UP001168620"/>
    </source>
</evidence>